<dbReference type="EMBL" id="JAHOEF010000002">
    <property type="protein sequence ID" value="MBV3381737.1"/>
    <property type="molecule type" value="Genomic_DNA"/>
</dbReference>
<protein>
    <submittedName>
        <fullName evidence="2">GNAT family N-acetyltransferase</fullName>
        <ecNumber evidence="2">2.3.1.-</ecNumber>
    </submittedName>
</protein>
<dbReference type="AlphaFoldDB" id="A0AAW4MQF8"/>
<evidence type="ECO:0000313" key="2">
    <source>
        <dbReference type="EMBL" id="MBV3381737.1"/>
    </source>
</evidence>
<keyword evidence="2" id="KW-0808">Transferase</keyword>
<dbReference type="EC" id="2.3.1.-" evidence="2"/>
<dbReference type="Pfam" id="PF13527">
    <property type="entry name" value="Acetyltransf_9"/>
    <property type="match status" value="1"/>
</dbReference>
<evidence type="ECO:0000259" key="1">
    <source>
        <dbReference type="PROSITE" id="PS51186"/>
    </source>
</evidence>
<dbReference type="PANTHER" id="PTHR41373:SF1">
    <property type="entry name" value="PHOSPHATIDYLGLYCEROL LYSYLTRANSFERASE C-TERMINAL DOMAIN-CONTAINING PROTEIN"/>
    <property type="match status" value="1"/>
</dbReference>
<dbReference type="EMBL" id="JAHOEL010000002">
    <property type="protein sequence ID" value="MBV3391760.1"/>
    <property type="molecule type" value="Genomic_DNA"/>
</dbReference>
<dbReference type="Proteomes" id="UP001196408">
    <property type="component" value="Unassembled WGS sequence"/>
</dbReference>
<organism evidence="2 4">
    <name type="scientific">Catenibacterium mitsuokai</name>
    <dbReference type="NCBI Taxonomy" id="100886"/>
    <lineage>
        <taxon>Bacteria</taxon>
        <taxon>Bacillati</taxon>
        <taxon>Bacillota</taxon>
        <taxon>Erysipelotrichia</taxon>
        <taxon>Erysipelotrichales</taxon>
        <taxon>Coprobacillaceae</taxon>
        <taxon>Catenibacterium</taxon>
    </lineage>
</organism>
<dbReference type="Pfam" id="PF09924">
    <property type="entry name" value="LPG_synthase_C"/>
    <property type="match status" value="1"/>
</dbReference>
<evidence type="ECO:0000313" key="3">
    <source>
        <dbReference type="EMBL" id="MBV3391760.1"/>
    </source>
</evidence>
<sequence length="573" mass="69403">MENKMKPLKLSDLNTVLPYLDKANYEGYNSNFVTMMMWNHEYHIEYEIHDHFCIMLHNYKGHRFFAMPFASCEYYKEAVEYMMDYAKENKFPFMIDCAIPSFVEELKKVCPGQFVYEHTRDLDDYVYDKEKLITLSGKKMQKMRNNYHNFISQYPNYEYRTLNADDDMPMIFNDLLKWEREEHEQSESLTSEVYGIMYLLSTQDQLPIKIGGIFINNELKAFMIGSPLKHETIQIHIEKADKTIRGLYVTLRKEFLEHECAEFKYVNREEDMGIENLRVSKERMHPCHMVEKTRIFINDAIVTQATDKDTETIKEIWMDRFEDEDEVSTDFYFKYRYKKENTYVVRFKDKIISALQILPFKVKDYEDSYFILGVSTRREYERQGFMKLLMNHVLDIYKDKRIYLQAYHPEIYMPFGFKESHRHILYKLDKAKYCLPSNICLSQDINHLYDDYMRYTANFNHYLMRDEDYFNNYLRKRCAAFNDSVLTFKNEYGQQGYMIYNDRGKFVYISEFIYNKEYLDDILKTISVYFYKDIRIETDCMASIHGEKTDMITMMCNQEDNTPLEKRYINEIY</sequence>
<name>A0AAW4MQF8_9FIRM</name>
<evidence type="ECO:0000313" key="5">
    <source>
        <dbReference type="Proteomes" id="UP001197492"/>
    </source>
</evidence>
<evidence type="ECO:0000313" key="4">
    <source>
        <dbReference type="Proteomes" id="UP001196408"/>
    </source>
</evidence>
<dbReference type="PANTHER" id="PTHR41373">
    <property type="entry name" value="DUF2156 DOMAIN-CONTAINING PROTEIN"/>
    <property type="match status" value="1"/>
</dbReference>
<dbReference type="PROSITE" id="PS51186">
    <property type="entry name" value="GNAT"/>
    <property type="match status" value="1"/>
</dbReference>
<keyword evidence="2" id="KW-0012">Acyltransferase</keyword>
<dbReference type="CDD" id="cd04301">
    <property type="entry name" value="NAT_SF"/>
    <property type="match status" value="1"/>
</dbReference>
<gene>
    <name evidence="2" type="ORF">KSV97_00525</name>
    <name evidence="3" type="ORF">KSW06_00530</name>
</gene>
<accession>A0AAW4MQF8</accession>
<feature type="domain" description="N-acetyltransferase" evidence="1">
    <location>
        <begin position="300"/>
        <end position="458"/>
    </location>
</feature>
<dbReference type="Proteomes" id="UP001197492">
    <property type="component" value="Unassembled WGS sequence"/>
</dbReference>
<dbReference type="InterPro" id="IPR000182">
    <property type="entry name" value="GNAT_dom"/>
</dbReference>
<dbReference type="GO" id="GO:0016747">
    <property type="term" value="F:acyltransferase activity, transferring groups other than amino-acyl groups"/>
    <property type="evidence" value="ECO:0007669"/>
    <property type="project" value="InterPro"/>
</dbReference>
<reference evidence="2 5" key="1">
    <citation type="submission" date="2021-06" db="EMBL/GenBank/DDBJ databases">
        <title>Collection of gut derived symbiotic bacterial strains cultured from healthy donors.</title>
        <authorList>
            <person name="Lin H."/>
            <person name="Littmann E."/>
            <person name="Pamer E.G."/>
        </authorList>
    </citation>
    <scope>NUCLEOTIDE SEQUENCE</scope>
    <source>
        <strain evidence="3 5">MSK.21.70</strain>
        <strain evidence="2">MSK.21.82</strain>
    </source>
</reference>
<keyword evidence="5" id="KW-1185">Reference proteome</keyword>
<dbReference type="InterPro" id="IPR016732">
    <property type="entry name" value="UCP018688"/>
</dbReference>
<dbReference type="InterPro" id="IPR024320">
    <property type="entry name" value="LPG_synthase_C"/>
</dbReference>
<proteinExistence type="predicted"/>
<comment type="caution">
    <text evidence="2">The sequence shown here is derived from an EMBL/GenBank/DDBJ whole genome shotgun (WGS) entry which is preliminary data.</text>
</comment>